<dbReference type="Pfam" id="PF05119">
    <property type="entry name" value="Terminase_4"/>
    <property type="match status" value="1"/>
</dbReference>
<dbReference type="AlphaFoldDB" id="A0A652ZZT6"/>
<reference evidence="1" key="1">
    <citation type="submission" date="2018-07" db="EMBL/GenBank/DDBJ databases">
        <authorList>
            <consortium name="Genoscope - CEA"/>
            <person name="William W."/>
        </authorList>
    </citation>
    <scope>NUCLEOTIDE SEQUENCE</scope>
    <source>
        <strain evidence="1">IK1</strain>
    </source>
</reference>
<name>A0A652ZZT6_9SPIR</name>
<dbReference type="EMBL" id="UPXP01000037">
    <property type="protein sequence ID" value="VBB41167.1"/>
    <property type="molecule type" value="Genomic_DNA"/>
</dbReference>
<protein>
    <submittedName>
        <fullName evidence="1">Phage terminase, small subunit, P27 family</fullName>
    </submittedName>
</protein>
<dbReference type="InterPro" id="IPR006448">
    <property type="entry name" value="Phage_term_ssu_P27"/>
</dbReference>
<organism evidence="1">
    <name type="scientific">uncultured Spirochaetota bacterium</name>
    <dbReference type="NCBI Taxonomy" id="460511"/>
    <lineage>
        <taxon>Bacteria</taxon>
        <taxon>Pseudomonadati</taxon>
        <taxon>Spirochaetota</taxon>
        <taxon>environmental samples</taxon>
    </lineage>
</organism>
<dbReference type="NCBIfam" id="TIGR01558">
    <property type="entry name" value="sm_term_P27"/>
    <property type="match status" value="1"/>
</dbReference>
<proteinExistence type="predicted"/>
<gene>
    <name evidence="1" type="ORF">TRIP_E80013</name>
</gene>
<accession>A0A652ZZT6</accession>
<sequence length="151" mass="17448">MGRPRIPTALKVANGTFRADRAPRNEPNPKKFETIPSPPGHLNKWAKMMWRIVAKYLLKHGMLTILDLYSLEVLCEQYGIYRELKDAMTHREQPGGKRIKISLSQYLKGKNSQTMLEYTSMRGAFERYTVLLREFGLSPVSRGRLKTMGLY</sequence>
<evidence type="ECO:0000313" key="1">
    <source>
        <dbReference type="EMBL" id="VBB41167.1"/>
    </source>
</evidence>